<reference evidence="2 3" key="1">
    <citation type="submission" date="2020-01" db="EMBL/GenBank/DDBJ databases">
        <authorList>
            <consortium name="DOE Joint Genome Institute"/>
            <person name="Haridas S."/>
            <person name="Albert R."/>
            <person name="Binder M."/>
            <person name="Bloem J."/>
            <person name="Labutti K."/>
            <person name="Salamov A."/>
            <person name="Andreopoulos B."/>
            <person name="Baker S.E."/>
            <person name="Barry K."/>
            <person name="Bills G."/>
            <person name="Bluhm B.H."/>
            <person name="Cannon C."/>
            <person name="Castanera R."/>
            <person name="Culley D.E."/>
            <person name="Daum C."/>
            <person name="Ezra D."/>
            <person name="Gonzalez J.B."/>
            <person name="Henrissat B."/>
            <person name="Kuo A."/>
            <person name="Liang C."/>
            <person name="Lipzen A."/>
            <person name="Lutzoni F."/>
            <person name="Magnuson J."/>
            <person name="Mondo S."/>
            <person name="Nolan M."/>
            <person name="Ohm R."/>
            <person name="Pangilinan J."/>
            <person name="Park H.-J.H."/>
            <person name="Ramirez L."/>
            <person name="Alfaro M."/>
            <person name="Sun H."/>
            <person name="Tritt A."/>
            <person name="Yoshinaga Y."/>
            <person name="Zwiers L.-H.L."/>
            <person name="Turgeon B.G."/>
            <person name="Goodwin S.B."/>
            <person name="Spatafora J.W."/>
            <person name="Crous P.W."/>
            <person name="Grigoriev I.V."/>
        </authorList>
    </citation>
    <scope>NUCLEOTIDE SEQUENCE [LARGE SCALE GENOMIC DNA]</scope>
    <source>
        <strain evidence="2 3">CBS 611.86</strain>
    </source>
</reference>
<name>A0A7C8I1S0_9PLEO</name>
<keyword evidence="3" id="KW-1185">Reference proteome</keyword>
<organism evidence="2 3">
    <name type="scientific">Massariosphaeria phaeospora</name>
    <dbReference type="NCBI Taxonomy" id="100035"/>
    <lineage>
        <taxon>Eukaryota</taxon>
        <taxon>Fungi</taxon>
        <taxon>Dikarya</taxon>
        <taxon>Ascomycota</taxon>
        <taxon>Pezizomycotina</taxon>
        <taxon>Dothideomycetes</taxon>
        <taxon>Pleosporomycetidae</taxon>
        <taxon>Pleosporales</taxon>
        <taxon>Pleosporales incertae sedis</taxon>
        <taxon>Massariosphaeria</taxon>
    </lineage>
</organism>
<feature type="compositionally biased region" description="Basic and acidic residues" evidence="1">
    <location>
        <begin position="345"/>
        <end position="358"/>
    </location>
</feature>
<protein>
    <submittedName>
        <fullName evidence="2">Uncharacterized protein</fullName>
    </submittedName>
</protein>
<feature type="compositionally biased region" description="Basic and acidic residues" evidence="1">
    <location>
        <begin position="381"/>
        <end position="390"/>
    </location>
</feature>
<accession>A0A7C8I1S0</accession>
<feature type="region of interest" description="Disordered" evidence="1">
    <location>
        <begin position="345"/>
        <end position="396"/>
    </location>
</feature>
<evidence type="ECO:0000313" key="3">
    <source>
        <dbReference type="Proteomes" id="UP000481861"/>
    </source>
</evidence>
<sequence length="396" mass="44923">MGTNFSAVSPVTQSRDFVRQNMAKVFDGSETNSRDEDWQWGWRWEVEVEWFFAKKRLIPVCITIISAYGLDLARYYGPNYDGTIFVPTKNDIWDNSPDQQAHHCGGCYRAIERGCYEQLHMAFCTAVVEHHGVPRFCGLKFKVEPPGGCGNHKYAEDYNKFFVVAVRGVSFMKTEALLPTDIPHEVPGWMLKGFGPGSNKTGLRIQIFLDDKGELHNWSRQPLEENNHSPITDAARLNSVVPKKQTVFTTLPNLPSDKRALFISTSGQISQRNASKNVTGGKALQLSDISNVLREISNNPRTETPRGDAEPKMKIPKPKEKLVVEETAADISKGTSYKLYEKAKRDRELKEAEARKAATAETRANLAEFKSKPQRHPKLPTLDEYKEQTKSRRRFK</sequence>
<dbReference type="AlphaFoldDB" id="A0A7C8I1S0"/>
<evidence type="ECO:0000256" key="1">
    <source>
        <dbReference type="SAM" id="MobiDB-lite"/>
    </source>
</evidence>
<comment type="caution">
    <text evidence="2">The sequence shown here is derived from an EMBL/GenBank/DDBJ whole genome shotgun (WGS) entry which is preliminary data.</text>
</comment>
<proteinExistence type="predicted"/>
<gene>
    <name evidence="2" type="ORF">BDV95DRAFT_621095</name>
</gene>
<evidence type="ECO:0000313" key="2">
    <source>
        <dbReference type="EMBL" id="KAF2868549.1"/>
    </source>
</evidence>
<dbReference type="EMBL" id="JAADJZ010000018">
    <property type="protein sequence ID" value="KAF2868549.1"/>
    <property type="molecule type" value="Genomic_DNA"/>
</dbReference>
<dbReference type="Proteomes" id="UP000481861">
    <property type="component" value="Unassembled WGS sequence"/>
</dbReference>